<feature type="non-terminal residue" evidence="5">
    <location>
        <position position="1"/>
    </location>
</feature>
<evidence type="ECO:0000256" key="3">
    <source>
        <dbReference type="SAM" id="MobiDB-lite"/>
    </source>
</evidence>
<reference evidence="5 6" key="1">
    <citation type="submission" date="2014-04" db="EMBL/GenBank/DDBJ databases">
        <authorList>
            <consortium name="International Citrus Genome Consortium"/>
            <person name="Gmitter F."/>
            <person name="Chen C."/>
            <person name="Farmerie W."/>
            <person name="Harkins T."/>
            <person name="Desany B."/>
            <person name="Mohiuddin M."/>
            <person name="Kodira C."/>
            <person name="Borodovsky M."/>
            <person name="Lomsadze A."/>
            <person name="Burns P."/>
            <person name="Jenkins J."/>
            <person name="Prochnik S."/>
            <person name="Shu S."/>
            <person name="Chapman J."/>
            <person name="Pitluck S."/>
            <person name="Schmutz J."/>
            <person name="Rokhsar D."/>
        </authorList>
    </citation>
    <scope>NUCLEOTIDE SEQUENCE</scope>
</reference>
<keyword evidence="1" id="KW-0433">Leucine-rich repeat</keyword>
<organism evidence="5 6">
    <name type="scientific">Citrus sinensis</name>
    <name type="common">Sweet orange</name>
    <name type="synonym">Citrus aurantium var. sinensis</name>
    <dbReference type="NCBI Taxonomy" id="2711"/>
    <lineage>
        <taxon>Eukaryota</taxon>
        <taxon>Viridiplantae</taxon>
        <taxon>Streptophyta</taxon>
        <taxon>Embryophyta</taxon>
        <taxon>Tracheophyta</taxon>
        <taxon>Spermatophyta</taxon>
        <taxon>Magnoliopsida</taxon>
        <taxon>eudicotyledons</taxon>
        <taxon>Gunneridae</taxon>
        <taxon>Pentapetalae</taxon>
        <taxon>rosids</taxon>
        <taxon>malvids</taxon>
        <taxon>Sapindales</taxon>
        <taxon>Rutaceae</taxon>
        <taxon>Aurantioideae</taxon>
        <taxon>Citrus</taxon>
    </lineage>
</organism>
<dbReference type="Proteomes" id="UP000027120">
    <property type="component" value="Unassembled WGS sequence"/>
</dbReference>
<feature type="domain" description="C-JID" evidence="4">
    <location>
        <begin position="10"/>
        <end position="41"/>
    </location>
</feature>
<evidence type="ECO:0000259" key="4">
    <source>
        <dbReference type="Pfam" id="PF20160"/>
    </source>
</evidence>
<dbReference type="EMBL" id="KK792405">
    <property type="protein sequence ID" value="KDO36972.1"/>
    <property type="molecule type" value="Genomic_DNA"/>
</dbReference>
<feature type="compositionally biased region" description="Basic and acidic residues" evidence="3">
    <location>
        <begin position="160"/>
        <end position="169"/>
    </location>
</feature>
<feature type="region of interest" description="Disordered" evidence="3">
    <location>
        <begin position="149"/>
        <end position="169"/>
    </location>
</feature>
<evidence type="ECO:0000256" key="2">
    <source>
        <dbReference type="ARBA" id="ARBA00022737"/>
    </source>
</evidence>
<sequence length="169" mass="19347">GPWRDFCIVVPGSEIPEWFEYQNNEGSSITISTPPKTYKNSKLEAYHPGFGWHLFRKQFGQAMSDHLFLYYLKRERISKVEFSSRSGLELKRCGLHPIYVHEGDKFNQTIGPVWNLNEFGHDCSGSTTSSERSFLKRSLEGYVGAAEASGNGCCNDDEEPQPKRFRQLE</sequence>
<keyword evidence="2" id="KW-0677">Repeat</keyword>
<evidence type="ECO:0000256" key="1">
    <source>
        <dbReference type="ARBA" id="ARBA00022614"/>
    </source>
</evidence>
<protein>
    <recommendedName>
        <fullName evidence="4">C-JID domain-containing protein</fullName>
    </recommendedName>
</protein>
<dbReference type="Pfam" id="PF20160">
    <property type="entry name" value="C-JID"/>
    <property type="match status" value="1"/>
</dbReference>
<dbReference type="InterPro" id="IPR045344">
    <property type="entry name" value="C-JID"/>
</dbReference>
<evidence type="ECO:0000313" key="6">
    <source>
        <dbReference type="Proteomes" id="UP000027120"/>
    </source>
</evidence>
<dbReference type="AlphaFoldDB" id="A0A067DD75"/>
<gene>
    <name evidence="5" type="ORF">CISIN_1g0410711mg</name>
</gene>
<evidence type="ECO:0000313" key="5">
    <source>
        <dbReference type="EMBL" id="KDO36972.1"/>
    </source>
</evidence>
<name>A0A067DD75_CITSI</name>
<proteinExistence type="predicted"/>
<accession>A0A067DD75</accession>
<keyword evidence="6" id="KW-1185">Reference proteome</keyword>